<dbReference type="FunFam" id="1.20.1560.10:FF:000013">
    <property type="entry name" value="ABC transporter C family member 2"/>
    <property type="match status" value="1"/>
</dbReference>
<dbReference type="InterPro" id="IPR036640">
    <property type="entry name" value="ABC1_TM_sf"/>
</dbReference>
<feature type="transmembrane region" description="Helical" evidence="9">
    <location>
        <begin position="307"/>
        <end position="335"/>
    </location>
</feature>
<dbReference type="SUPFAM" id="SSF52540">
    <property type="entry name" value="P-loop containing nucleoside triphosphate hydrolases"/>
    <property type="match status" value="2"/>
</dbReference>
<feature type="domain" description="ABC transmembrane type-1" evidence="11">
    <location>
        <begin position="87"/>
        <end position="372"/>
    </location>
</feature>
<reference evidence="12 13" key="2">
    <citation type="submission" date="2016-05" db="EMBL/GenBank/DDBJ databases">
        <title>Lineage-specific infection strategies underlie the spectrum of fungal disease in amphibians.</title>
        <authorList>
            <person name="Cuomo C.A."/>
            <person name="Farrer R.A."/>
            <person name="James T."/>
            <person name="Longcore J."/>
            <person name="Birren B."/>
        </authorList>
    </citation>
    <scope>NUCLEOTIDE SEQUENCE [LARGE SCALE GENOMIC DNA]</scope>
    <source>
        <strain evidence="12 13">JEL423</strain>
    </source>
</reference>
<dbReference type="FunFam" id="3.40.50.300:FF:002569">
    <property type="entry name" value="Uncharacterized protein"/>
    <property type="match status" value="1"/>
</dbReference>
<dbReference type="PROSITE" id="PS50893">
    <property type="entry name" value="ABC_TRANSPORTER_2"/>
    <property type="match status" value="2"/>
</dbReference>
<evidence type="ECO:0000256" key="6">
    <source>
        <dbReference type="ARBA" id="ARBA00022840"/>
    </source>
</evidence>
<evidence type="ECO:0000256" key="4">
    <source>
        <dbReference type="ARBA" id="ARBA00022737"/>
    </source>
</evidence>
<dbReference type="CDD" id="cd03244">
    <property type="entry name" value="ABCC_MRP_domain2"/>
    <property type="match status" value="1"/>
</dbReference>
<keyword evidence="4" id="KW-0677">Repeat</keyword>
<evidence type="ECO:0000313" key="12">
    <source>
        <dbReference type="EMBL" id="OAJ45382.1"/>
    </source>
</evidence>
<organism evidence="12 13">
    <name type="scientific">Batrachochytrium dendrobatidis (strain JEL423)</name>
    <dbReference type="NCBI Taxonomy" id="403673"/>
    <lineage>
        <taxon>Eukaryota</taxon>
        <taxon>Fungi</taxon>
        <taxon>Fungi incertae sedis</taxon>
        <taxon>Chytridiomycota</taxon>
        <taxon>Chytridiomycota incertae sedis</taxon>
        <taxon>Chytridiomycetes</taxon>
        <taxon>Rhizophydiales</taxon>
        <taxon>Rhizophydiales incertae sedis</taxon>
        <taxon>Batrachochytrium</taxon>
    </lineage>
</organism>
<dbReference type="CDD" id="cd18580">
    <property type="entry name" value="ABC_6TM_ABCC_D2"/>
    <property type="match status" value="1"/>
</dbReference>
<feature type="transmembrane region" description="Helical" evidence="9">
    <location>
        <begin position="948"/>
        <end position="970"/>
    </location>
</feature>
<evidence type="ECO:0000313" key="13">
    <source>
        <dbReference type="Proteomes" id="UP000077115"/>
    </source>
</evidence>
<proteinExistence type="predicted"/>
<feature type="transmembrane region" description="Helical" evidence="9">
    <location>
        <begin position="231"/>
        <end position="252"/>
    </location>
</feature>
<dbReference type="PROSITE" id="PS50929">
    <property type="entry name" value="ABC_TM1F"/>
    <property type="match status" value="2"/>
</dbReference>
<dbReference type="InterPro" id="IPR011527">
    <property type="entry name" value="ABC1_TM_dom"/>
</dbReference>
<keyword evidence="5" id="KW-0547">Nucleotide-binding</keyword>
<dbReference type="eggNOG" id="KOG0054">
    <property type="taxonomic scope" value="Eukaryota"/>
</dbReference>
<evidence type="ECO:0008006" key="14">
    <source>
        <dbReference type="Google" id="ProtNLM"/>
    </source>
</evidence>
<dbReference type="GO" id="GO:0005524">
    <property type="term" value="F:ATP binding"/>
    <property type="evidence" value="ECO:0007669"/>
    <property type="project" value="UniProtKB-KW"/>
</dbReference>
<dbReference type="PANTHER" id="PTHR24223:SF443">
    <property type="entry name" value="MULTIDRUG-RESISTANCE LIKE PROTEIN 1, ISOFORM I"/>
    <property type="match status" value="1"/>
</dbReference>
<comment type="subcellular location">
    <subcellularLocation>
        <location evidence="1">Vacuole membrane</location>
        <topology evidence="1">Multi-pass membrane protein</topology>
    </subcellularLocation>
</comment>
<dbReference type="FunFam" id="3.40.50.300:FF:000630">
    <property type="entry name" value="ATP-binding cassette (ABC) transporter, putative"/>
    <property type="match status" value="1"/>
</dbReference>
<dbReference type="PROSITE" id="PS00211">
    <property type="entry name" value="ABC_TRANSPORTER_1"/>
    <property type="match status" value="2"/>
</dbReference>
<feature type="transmembrane region" description="Helical" evidence="9">
    <location>
        <begin position="726"/>
        <end position="754"/>
    </location>
</feature>
<evidence type="ECO:0000256" key="7">
    <source>
        <dbReference type="ARBA" id="ARBA00022989"/>
    </source>
</evidence>
<dbReference type="FunFam" id="1.20.1560.10:FF:000298">
    <property type="entry name" value="Uncharacterized protein"/>
    <property type="match status" value="1"/>
</dbReference>
<evidence type="ECO:0000256" key="5">
    <source>
        <dbReference type="ARBA" id="ARBA00022741"/>
    </source>
</evidence>
<feature type="domain" description="ABC transporter" evidence="10">
    <location>
        <begin position="1044"/>
        <end position="1279"/>
    </location>
</feature>
<evidence type="ECO:0000256" key="8">
    <source>
        <dbReference type="ARBA" id="ARBA00023136"/>
    </source>
</evidence>
<dbReference type="Gene3D" id="3.40.50.300">
    <property type="entry name" value="P-loop containing nucleotide triphosphate hydrolases"/>
    <property type="match status" value="2"/>
</dbReference>
<dbReference type="CDD" id="cd18579">
    <property type="entry name" value="ABC_6TM_ABCC_D1"/>
    <property type="match status" value="1"/>
</dbReference>
<dbReference type="InterPro" id="IPR044746">
    <property type="entry name" value="ABCC_6TM_D1"/>
</dbReference>
<dbReference type="InterPro" id="IPR017871">
    <property type="entry name" value="ABC_transporter-like_CS"/>
</dbReference>
<feature type="domain" description="ABC transporter" evidence="10">
    <location>
        <begin position="446"/>
        <end position="667"/>
    </location>
</feature>
<keyword evidence="2" id="KW-0813">Transport</keyword>
<dbReference type="Gene3D" id="1.20.1560.10">
    <property type="entry name" value="ABC transporter type 1, transmembrane domain"/>
    <property type="match status" value="2"/>
</dbReference>
<dbReference type="EMBL" id="DS022316">
    <property type="protein sequence ID" value="OAJ45382.1"/>
    <property type="molecule type" value="Genomic_DNA"/>
</dbReference>
<dbReference type="InterPro" id="IPR003439">
    <property type="entry name" value="ABC_transporter-like_ATP-bd"/>
</dbReference>
<feature type="transmembrane region" description="Helical" evidence="9">
    <location>
        <begin position="74"/>
        <end position="103"/>
    </location>
</feature>
<feature type="domain" description="ABC transmembrane type-1" evidence="11">
    <location>
        <begin position="734"/>
        <end position="1006"/>
    </location>
</feature>
<sequence length="1302" mass="143023">MVDHRLSRNVWSYPTLSWITPIIRIGSKKPLEQQDLGLISTSEQSVTVAASFARFWDDFSKHARNPKDYKCPNLSLTLFAIYYPTMLFLAILRLASIIINLGLPYIVLPQVLKFISNPDDPSLLLGSGLAISFAFLAILLVIALLNSTRTSLEVDLAIRVTSLLTGAVYEKALRLSPKSRQIFSEGKILTMINVDVRSLSVFLSVTINQMWSVPLHIVISMYLLSQLIGRAVWSAAGIYILFTLFQMGLGGAMSKAVNGYLKTFDHRITISREFLGGIRVIKYGALEEIFRQHIRYWRDLQTKSLQLFSVSIIFITSLLQIQEVFVPGVAFAVYATLGGDMHSYVPFSALGIFNMLLKPMNEVTLIFAAAAQAGVSYQRMAPYLISSEVLESEVSQVHKSQPENSTTAIKLEAAEFIWESVRESNQSAKNKNNSKKFKMLLKKSSLNLDNSTVSLIDKPFRIHSTTLDIPQKCLVAVVGAVGSGKSSMLSALISDMCKVSGQANIYGSISYCSQEPWIITGTIEDNILFNKESARANIPMALSASCLELDLKGMEFGLGTQIGEKGINLSGGQRARIALARAIAHDADIYLLDDPLAALDAHVGKKVFDNAICGVLKNKTVVLVTHQLHLLPKMDMIVVMDKGSVVETGTYSDLIASPSSHLSHIMSNHHVDTSDLDNETDIVVEEMAETKTAMTEKQDSPSQEERIVGRIKLSTLKSYMNFCGGIPYVASLSIVVLIATISVICTHLALGWWAEDTLGLSSQEYIRMYILLGSLSALSSIAMTTLVLLAGKRASVFIHHTALDGLMRTTMGFFDTQPIGRILNRLSGDIELIDLKMPEALLAAVNFMIYVIAGVIVIATSSFILLAQFACLAVLVVILFRFFQSSYRELQRLVAIMRSPLNAHISETLTGIATIQAYCMQDSFIHQQRLNMDQCSVSNMYFEGARNWLALCLELLAASVTFVLVLLATLRVGGSTSTTLGVSLVASMGLSDSLNMLMTAWGKTEAMFNAVERLDHYSYELKSEAEGTLPTDPKPKTWPTKGAIEIKKLRLAYESRPDHPVIKEISLFLKPGEKVGVVGRTGSGKSTLMASLFRIIEAQSGSIEIDGIDISTLGLKTLRSSLQIIPQEPILFSGTFRSNLDVRSEYTDEEIWRALETVGLNTYISSLTNKLDSTISENGTNLSAGQRQLICLCKAILASPKVLVMDEATAAVDASTDRRIQDLIQTHFSDTTVFSVAHRLNTIAAFDRVLVLDQGTVAEFDAPHVLLQNKDSVFSDLVEATGIANATVIRSMALEHFKASNM</sequence>
<evidence type="ECO:0000256" key="1">
    <source>
        <dbReference type="ARBA" id="ARBA00004128"/>
    </source>
</evidence>
<dbReference type="STRING" id="403673.A0A177WZS0"/>
<keyword evidence="8 9" id="KW-0472">Membrane</keyword>
<dbReference type="SMART" id="SM00382">
    <property type="entry name" value="AAA"/>
    <property type="match status" value="2"/>
</dbReference>
<dbReference type="GO" id="GO:0140359">
    <property type="term" value="F:ABC-type transporter activity"/>
    <property type="evidence" value="ECO:0007669"/>
    <property type="project" value="InterPro"/>
</dbReference>
<gene>
    <name evidence="12" type="ORF">BDEG_28525</name>
</gene>
<dbReference type="OrthoDB" id="6500128at2759"/>
<keyword evidence="7 9" id="KW-1133">Transmembrane helix</keyword>
<feature type="transmembrane region" description="Helical" evidence="9">
    <location>
        <begin position="201"/>
        <end position="225"/>
    </location>
</feature>
<feature type="transmembrane region" description="Helical" evidence="9">
    <location>
        <begin position="123"/>
        <end position="145"/>
    </location>
</feature>
<dbReference type="Pfam" id="PF00005">
    <property type="entry name" value="ABC_tran"/>
    <property type="match status" value="2"/>
</dbReference>
<dbReference type="GO" id="GO:0016887">
    <property type="term" value="F:ATP hydrolysis activity"/>
    <property type="evidence" value="ECO:0007669"/>
    <property type="project" value="InterPro"/>
</dbReference>
<evidence type="ECO:0000256" key="2">
    <source>
        <dbReference type="ARBA" id="ARBA00022448"/>
    </source>
</evidence>
<dbReference type="InterPro" id="IPR003593">
    <property type="entry name" value="AAA+_ATPase"/>
</dbReference>
<accession>A0A177WZS0</accession>
<dbReference type="GO" id="GO:0000329">
    <property type="term" value="C:fungal-type vacuole membrane"/>
    <property type="evidence" value="ECO:0007669"/>
    <property type="project" value="UniProtKB-ARBA"/>
</dbReference>
<dbReference type="Pfam" id="PF00664">
    <property type="entry name" value="ABC_membrane"/>
    <property type="match status" value="2"/>
</dbReference>
<dbReference type="InterPro" id="IPR027417">
    <property type="entry name" value="P-loop_NTPase"/>
</dbReference>
<keyword evidence="3 9" id="KW-0812">Transmembrane</keyword>
<name>A0A177WZS0_BATDL</name>
<evidence type="ECO:0000259" key="10">
    <source>
        <dbReference type="PROSITE" id="PS50893"/>
    </source>
</evidence>
<feature type="transmembrane region" description="Helical" evidence="9">
    <location>
        <begin position="840"/>
        <end position="859"/>
    </location>
</feature>
<dbReference type="Proteomes" id="UP000077115">
    <property type="component" value="Unassembled WGS sequence"/>
</dbReference>
<dbReference type="VEuPathDB" id="FungiDB:BDEG_28525"/>
<protein>
    <recommendedName>
        <fullName evidence="14">P-loop containing nucleoside triphosphate hydrolase protein</fullName>
    </recommendedName>
</protein>
<feature type="transmembrane region" description="Helical" evidence="9">
    <location>
        <begin position="766"/>
        <end position="790"/>
    </location>
</feature>
<evidence type="ECO:0000256" key="9">
    <source>
        <dbReference type="SAM" id="Phobius"/>
    </source>
</evidence>
<dbReference type="PANTHER" id="PTHR24223">
    <property type="entry name" value="ATP-BINDING CASSETTE SUB-FAMILY C"/>
    <property type="match status" value="1"/>
</dbReference>
<evidence type="ECO:0000256" key="3">
    <source>
        <dbReference type="ARBA" id="ARBA00022692"/>
    </source>
</evidence>
<keyword evidence="6" id="KW-0067">ATP-binding</keyword>
<dbReference type="InterPro" id="IPR050173">
    <property type="entry name" value="ABC_transporter_C-like"/>
</dbReference>
<reference evidence="12 13" key="1">
    <citation type="submission" date="2006-10" db="EMBL/GenBank/DDBJ databases">
        <title>The Genome Sequence of Batrachochytrium dendrobatidis JEL423.</title>
        <authorList>
            <consortium name="The Broad Institute Genome Sequencing Platform"/>
            <person name="Birren B."/>
            <person name="Lander E."/>
            <person name="Galagan J."/>
            <person name="Cuomo C."/>
            <person name="Devon K."/>
            <person name="Jaffe D."/>
            <person name="Butler J."/>
            <person name="Alvarez P."/>
            <person name="Gnerre S."/>
            <person name="Grabherr M."/>
            <person name="Kleber M."/>
            <person name="Mauceli E."/>
            <person name="Brockman W."/>
            <person name="Young S."/>
            <person name="LaButti K."/>
            <person name="Sykes S."/>
            <person name="DeCaprio D."/>
            <person name="Crawford M."/>
            <person name="Koehrsen M."/>
            <person name="Engels R."/>
            <person name="Montgomery P."/>
            <person name="Pearson M."/>
            <person name="Howarth C."/>
            <person name="Larson L."/>
            <person name="White J."/>
            <person name="O'Leary S."/>
            <person name="Kodira C."/>
            <person name="Zeng Q."/>
            <person name="Yandava C."/>
            <person name="Alvarado L."/>
            <person name="Longcore J."/>
            <person name="James T."/>
        </authorList>
    </citation>
    <scope>NUCLEOTIDE SEQUENCE [LARGE SCALE GENOMIC DNA]</scope>
    <source>
        <strain evidence="12 13">JEL423</strain>
    </source>
</reference>
<evidence type="ECO:0000259" key="11">
    <source>
        <dbReference type="PROSITE" id="PS50929"/>
    </source>
</evidence>
<dbReference type="InterPro" id="IPR044726">
    <property type="entry name" value="ABCC_6TM_D2"/>
</dbReference>
<feature type="transmembrane region" description="Helical" evidence="9">
    <location>
        <begin position="865"/>
        <end position="883"/>
    </location>
</feature>
<dbReference type="SUPFAM" id="SSF90123">
    <property type="entry name" value="ABC transporter transmembrane region"/>
    <property type="match status" value="2"/>
</dbReference>